<proteinExistence type="predicted"/>
<accession>A0ABR9E6T7</accession>
<sequence>MFISTITHMPINDTGLVNEHDDNLFVTSEEYRKEVQDLLTPTEQEDVPATAYTFILGYN</sequence>
<name>A0ABR9E6T7_9GAMM</name>
<evidence type="ECO:0000313" key="2">
    <source>
        <dbReference type="Proteomes" id="UP000615755"/>
    </source>
</evidence>
<organism evidence="1 2">
    <name type="scientific">Pseudoalteromonas aurantia 208</name>
    <dbReference type="NCBI Taxonomy" id="1314867"/>
    <lineage>
        <taxon>Bacteria</taxon>
        <taxon>Pseudomonadati</taxon>
        <taxon>Pseudomonadota</taxon>
        <taxon>Gammaproteobacteria</taxon>
        <taxon>Alteromonadales</taxon>
        <taxon>Pseudoalteromonadaceae</taxon>
        <taxon>Pseudoalteromonas</taxon>
    </lineage>
</organism>
<protein>
    <submittedName>
        <fullName evidence="1">Uncharacterized protein</fullName>
    </submittedName>
</protein>
<dbReference type="EMBL" id="AQGV01000010">
    <property type="protein sequence ID" value="MBE0366703.1"/>
    <property type="molecule type" value="Genomic_DNA"/>
</dbReference>
<gene>
    <name evidence="1" type="ORF">PAUR_a3761</name>
</gene>
<dbReference type="Proteomes" id="UP000615755">
    <property type="component" value="Unassembled WGS sequence"/>
</dbReference>
<keyword evidence="2" id="KW-1185">Reference proteome</keyword>
<dbReference type="RefSeq" id="WP_192506211.1">
    <property type="nucleotide sequence ID" value="NZ_AQGV01000010.1"/>
</dbReference>
<reference evidence="1 2" key="1">
    <citation type="submission" date="2015-03" db="EMBL/GenBank/DDBJ databases">
        <title>Genome sequence of Pseudoalteromonas aurantia.</title>
        <authorList>
            <person name="Xie B.-B."/>
            <person name="Rong J.-C."/>
            <person name="Qin Q.-L."/>
            <person name="Zhang Y.-Z."/>
        </authorList>
    </citation>
    <scope>NUCLEOTIDE SEQUENCE [LARGE SCALE GENOMIC DNA]</scope>
    <source>
        <strain evidence="1 2">208</strain>
    </source>
</reference>
<comment type="caution">
    <text evidence="1">The sequence shown here is derived from an EMBL/GenBank/DDBJ whole genome shotgun (WGS) entry which is preliminary data.</text>
</comment>
<evidence type="ECO:0000313" key="1">
    <source>
        <dbReference type="EMBL" id="MBE0366703.1"/>
    </source>
</evidence>